<organism evidence="2 3">
    <name type="scientific">Pseudoalteromonas haloplanktis</name>
    <name type="common">Alteromonas haloplanktis</name>
    <dbReference type="NCBI Taxonomy" id="228"/>
    <lineage>
        <taxon>Bacteria</taxon>
        <taxon>Pseudomonadati</taxon>
        <taxon>Pseudomonadota</taxon>
        <taxon>Gammaproteobacteria</taxon>
        <taxon>Alteromonadales</taxon>
        <taxon>Pseudoalteromonadaceae</taxon>
        <taxon>Pseudoalteromonas</taxon>
    </lineage>
</organism>
<dbReference type="Proteomes" id="UP001152447">
    <property type="component" value="Unassembled WGS sequence"/>
</dbReference>
<keyword evidence="3" id="KW-1185">Reference proteome</keyword>
<feature type="transmembrane region" description="Helical" evidence="1">
    <location>
        <begin position="6"/>
        <end position="22"/>
    </location>
</feature>
<name>A0A9W4W7I9_PSEHA</name>
<dbReference type="RefSeq" id="WP_004587912.1">
    <property type="nucleotide sequence ID" value="NZ_CAMAPB010000100.1"/>
</dbReference>
<reference evidence="2" key="1">
    <citation type="submission" date="2022-07" db="EMBL/GenBank/DDBJ databases">
        <authorList>
            <person name="Criscuolo A."/>
        </authorList>
    </citation>
    <scope>NUCLEOTIDE SEQUENCE</scope>
    <source>
        <strain evidence="2">CIP103197</strain>
    </source>
</reference>
<accession>A0A9W4W7I9</accession>
<protein>
    <submittedName>
        <fullName evidence="2">Uncharacterized protein</fullName>
    </submittedName>
</protein>
<evidence type="ECO:0000313" key="2">
    <source>
        <dbReference type="EMBL" id="CAH9066363.1"/>
    </source>
</evidence>
<keyword evidence="1" id="KW-0472">Membrane</keyword>
<evidence type="ECO:0000313" key="3">
    <source>
        <dbReference type="Proteomes" id="UP001152447"/>
    </source>
</evidence>
<feature type="transmembrane region" description="Helical" evidence="1">
    <location>
        <begin position="29"/>
        <end position="50"/>
    </location>
</feature>
<proteinExistence type="predicted"/>
<feature type="transmembrane region" description="Helical" evidence="1">
    <location>
        <begin position="62"/>
        <end position="82"/>
    </location>
</feature>
<gene>
    <name evidence="2" type="ORF">PSEHALCIP103_03571</name>
</gene>
<dbReference type="EMBL" id="CAMAPB010000100">
    <property type="protein sequence ID" value="CAH9066363.1"/>
    <property type="molecule type" value="Genomic_DNA"/>
</dbReference>
<keyword evidence="1" id="KW-1133">Transmembrane helix</keyword>
<comment type="caution">
    <text evidence="2">The sequence shown here is derived from an EMBL/GenBank/DDBJ whole genome shotgun (WGS) entry which is preliminary data.</text>
</comment>
<sequence length="93" mass="10218">MNIWYILITLSSLVGLLVAKYMRHKLSIFVAGAVPWLGLLGSLLYTEYFVPYQGGGASMWPVAQLFGGTAAAVIGVVVFFVARKFIWPIKDAH</sequence>
<evidence type="ECO:0000256" key="1">
    <source>
        <dbReference type="SAM" id="Phobius"/>
    </source>
</evidence>
<keyword evidence="1" id="KW-0812">Transmembrane</keyword>
<dbReference type="AlphaFoldDB" id="A0A9W4W7I9"/>